<feature type="region of interest" description="Disordered" evidence="1">
    <location>
        <begin position="53"/>
        <end position="73"/>
    </location>
</feature>
<name>A2CCF5_PROM3</name>
<organism evidence="2 3">
    <name type="scientific">Prochlorococcus marinus (strain MIT 9303)</name>
    <dbReference type="NCBI Taxonomy" id="59922"/>
    <lineage>
        <taxon>Bacteria</taxon>
        <taxon>Bacillati</taxon>
        <taxon>Cyanobacteriota</taxon>
        <taxon>Cyanophyceae</taxon>
        <taxon>Synechococcales</taxon>
        <taxon>Prochlorococcaceae</taxon>
        <taxon>Prochlorococcus</taxon>
    </lineage>
</organism>
<dbReference type="AlphaFoldDB" id="A2CCF5"/>
<dbReference type="Proteomes" id="UP000002274">
    <property type="component" value="Chromosome"/>
</dbReference>
<evidence type="ECO:0000256" key="1">
    <source>
        <dbReference type="SAM" id="MobiDB-lite"/>
    </source>
</evidence>
<dbReference type="EMBL" id="CP000554">
    <property type="protein sequence ID" value="ABM79165.1"/>
    <property type="molecule type" value="Genomic_DNA"/>
</dbReference>
<dbReference type="KEGG" id="pmf:P9303_24341"/>
<dbReference type="BioCyc" id="PMAR59922:G1G80-2131-MONOMER"/>
<gene>
    <name evidence="2" type="ordered locus">P9303_24341</name>
</gene>
<protein>
    <submittedName>
        <fullName evidence="2">Uncharacterized protein</fullName>
    </submittedName>
</protein>
<dbReference type="HOGENOM" id="CLU_2701846_0_0_3"/>
<evidence type="ECO:0000313" key="3">
    <source>
        <dbReference type="Proteomes" id="UP000002274"/>
    </source>
</evidence>
<evidence type="ECO:0000313" key="2">
    <source>
        <dbReference type="EMBL" id="ABM79165.1"/>
    </source>
</evidence>
<proteinExistence type="predicted"/>
<sequence length="73" mass="7549">MTFDKAELITDKFFTLIAAICIAAVICGSPSAEANTNSNAGLLEQASKEETSFLSGLPDVDPLPLPDSATGAF</sequence>
<reference evidence="2 3" key="1">
    <citation type="journal article" date="2007" name="PLoS Genet.">
        <title>Patterns and implications of gene gain and loss in the evolution of Prochlorococcus.</title>
        <authorList>
            <person name="Kettler G.C."/>
            <person name="Martiny A.C."/>
            <person name="Huang K."/>
            <person name="Zucker J."/>
            <person name="Coleman M.L."/>
            <person name="Rodrigue S."/>
            <person name="Chen F."/>
            <person name="Lapidus A."/>
            <person name="Ferriera S."/>
            <person name="Johnson J."/>
            <person name="Steglich C."/>
            <person name="Church G.M."/>
            <person name="Richardson P."/>
            <person name="Chisholm S.W."/>
        </authorList>
    </citation>
    <scope>NUCLEOTIDE SEQUENCE [LARGE SCALE GENOMIC DNA]</scope>
    <source>
        <strain evidence="2 3">MIT 9303</strain>
    </source>
</reference>
<dbReference type="STRING" id="59922.P9303_24341"/>
<accession>A2CCF5</accession>
<dbReference type="RefSeq" id="WP_011827019.1">
    <property type="nucleotide sequence ID" value="NC_008820.1"/>
</dbReference>